<protein>
    <recommendedName>
        <fullName evidence="2">DUF5777 domain-containing protein</fullName>
    </recommendedName>
</protein>
<dbReference type="STRING" id="1790137.AXE80_00045"/>
<keyword evidence="1" id="KW-0732">Signal</keyword>
<organism evidence="3 4">
    <name type="scientific">Wenyingzhuangia fucanilytica</name>
    <dbReference type="NCBI Taxonomy" id="1790137"/>
    <lineage>
        <taxon>Bacteria</taxon>
        <taxon>Pseudomonadati</taxon>
        <taxon>Bacteroidota</taxon>
        <taxon>Flavobacteriia</taxon>
        <taxon>Flavobacteriales</taxon>
        <taxon>Flavobacteriaceae</taxon>
        <taxon>Wenyingzhuangia</taxon>
    </lineage>
</organism>
<dbReference type="EMBL" id="CP014224">
    <property type="protein sequence ID" value="ANW94780.1"/>
    <property type="molecule type" value="Genomic_DNA"/>
</dbReference>
<dbReference type="Proteomes" id="UP000092967">
    <property type="component" value="Chromosome"/>
</dbReference>
<dbReference type="InterPro" id="IPR045916">
    <property type="entry name" value="DUF5777"/>
</dbReference>
<feature type="chain" id="PRO_5008532372" description="DUF5777 domain-containing protein" evidence="1">
    <location>
        <begin position="20"/>
        <end position="291"/>
    </location>
</feature>
<name>A0A1B1Y204_9FLAO</name>
<evidence type="ECO:0000259" key="2">
    <source>
        <dbReference type="Pfam" id="PF19089"/>
    </source>
</evidence>
<evidence type="ECO:0000313" key="4">
    <source>
        <dbReference type="Proteomes" id="UP000092967"/>
    </source>
</evidence>
<reference evidence="3 4" key="1">
    <citation type="submission" date="2016-02" db="EMBL/GenBank/DDBJ databases">
        <authorList>
            <person name="Wen L."/>
            <person name="He K."/>
            <person name="Yang H."/>
        </authorList>
    </citation>
    <scope>NUCLEOTIDE SEQUENCE [LARGE SCALE GENOMIC DNA]</scope>
    <source>
        <strain evidence="3 4">CZ1127</strain>
    </source>
</reference>
<gene>
    <name evidence="3" type="ORF">AXE80_00045</name>
</gene>
<accession>A0A1B1Y204</accession>
<dbReference type="OrthoDB" id="1117410at2"/>
<feature type="domain" description="DUF5777" evidence="2">
    <location>
        <begin position="42"/>
        <end position="285"/>
    </location>
</feature>
<keyword evidence="4" id="KW-1185">Reference proteome</keyword>
<dbReference type="RefSeq" id="WP_068823884.1">
    <property type="nucleotide sequence ID" value="NZ_CP014224.1"/>
</dbReference>
<dbReference type="Pfam" id="PF19089">
    <property type="entry name" value="DUF5777"/>
    <property type="match status" value="1"/>
</dbReference>
<evidence type="ECO:0000313" key="3">
    <source>
        <dbReference type="EMBL" id="ANW94780.1"/>
    </source>
</evidence>
<proteinExistence type="predicted"/>
<feature type="signal peptide" evidence="1">
    <location>
        <begin position="1"/>
        <end position="19"/>
    </location>
</feature>
<dbReference type="KEGG" id="wfu:AXE80_00045"/>
<dbReference type="AlphaFoldDB" id="A0A1B1Y204"/>
<evidence type="ECO:0000256" key="1">
    <source>
        <dbReference type="SAM" id="SignalP"/>
    </source>
</evidence>
<sequence>MNKFFFIFFCVLFQVSLFAQNSLLDQLSSTDNAEKTKVTSTFKSYKLVNFETPKLVPKQHLNFIVAHRFGTIKNGIDDLFGLDIASTRLQFVYGLTDKINLSFSRSKFKRTYDFGLKYNITNQEKGGFPFTLAGHHLLGINTLYTKELYPSLEFSNRLRSTHQLIVATKINDRLSLELIPTILHDGVVSQDNQDNLQYALGFGGRYLFTKRMGIIADYGLHLNRADNSPFNNVFSLGFEIETGGHVFQLHFSNAQAMYENAFITEATGDWLRRDVFFGFNINRIFDLKSKK</sequence>